<dbReference type="EMBL" id="CP032125">
    <property type="protein sequence ID" value="AXX97719.1"/>
    <property type="molecule type" value="Genomic_DNA"/>
</dbReference>
<dbReference type="Pfam" id="PF01370">
    <property type="entry name" value="Epimerase"/>
    <property type="match status" value="1"/>
</dbReference>
<dbReference type="GO" id="GO:0005737">
    <property type="term" value="C:cytoplasm"/>
    <property type="evidence" value="ECO:0007669"/>
    <property type="project" value="TreeGrafter"/>
</dbReference>
<protein>
    <submittedName>
        <fullName evidence="2">NAD(P)-dependent oxidoreductase</fullName>
    </submittedName>
</protein>
<dbReference type="SUPFAM" id="SSF51735">
    <property type="entry name" value="NAD(P)-binding Rossmann-fold domains"/>
    <property type="match status" value="1"/>
</dbReference>
<gene>
    <name evidence="2" type="ORF">BAR1_07110</name>
</gene>
<dbReference type="KEGG" id="pamo:BAR1_07110"/>
<evidence type="ECO:0000313" key="2">
    <source>
        <dbReference type="EMBL" id="AXX97719.1"/>
    </source>
</evidence>
<dbReference type="AlphaFoldDB" id="A0A347UFU1"/>
<keyword evidence="3" id="KW-1185">Reference proteome</keyword>
<reference evidence="2 3" key="1">
    <citation type="submission" date="2018-09" db="EMBL/GenBank/DDBJ databases">
        <title>Profundibacter amoris BAR1 gen. nov., sp. nov., a new member of the Roseobacter clade isolated at Lokis Castle Vent Field on the Arctic Mid-Oceanic Ridge.</title>
        <authorList>
            <person name="Le Moine Bauer S."/>
            <person name="Sjoeberg A.G."/>
            <person name="L'Haridon S."/>
            <person name="Stokke R."/>
            <person name="Roalkvam I."/>
            <person name="Steen I.H."/>
            <person name="Dahle H."/>
        </authorList>
    </citation>
    <scope>NUCLEOTIDE SEQUENCE [LARGE SCALE GENOMIC DNA]</scope>
    <source>
        <strain evidence="2 3">BAR1</strain>
    </source>
</reference>
<dbReference type="PANTHER" id="PTHR48079">
    <property type="entry name" value="PROTEIN YEEZ"/>
    <property type="match status" value="1"/>
</dbReference>
<dbReference type="InterPro" id="IPR051783">
    <property type="entry name" value="NAD(P)-dependent_oxidoreduct"/>
</dbReference>
<evidence type="ECO:0000313" key="3">
    <source>
        <dbReference type="Proteomes" id="UP000261704"/>
    </source>
</evidence>
<dbReference type="InterPro" id="IPR036291">
    <property type="entry name" value="NAD(P)-bd_dom_sf"/>
</dbReference>
<dbReference type="GO" id="GO:0004029">
    <property type="term" value="F:aldehyde dehydrogenase (NAD+) activity"/>
    <property type="evidence" value="ECO:0007669"/>
    <property type="project" value="TreeGrafter"/>
</dbReference>
<accession>A0A347UFU1</accession>
<dbReference type="Gene3D" id="3.40.50.720">
    <property type="entry name" value="NAD(P)-binding Rossmann-like Domain"/>
    <property type="match status" value="1"/>
</dbReference>
<dbReference type="RefSeq" id="WP_118942376.1">
    <property type="nucleotide sequence ID" value="NZ_CP032125.1"/>
</dbReference>
<dbReference type="InterPro" id="IPR001509">
    <property type="entry name" value="Epimerase_deHydtase"/>
</dbReference>
<name>A0A347UFU1_9RHOB</name>
<dbReference type="PANTHER" id="PTHR48079:SF6">
    <property type="entry name" value="NAD(P)-BINDING DOMAIN-CONTAINING PROTEIN-RELATED"/>
    <property type="match status" value="1"/>
</dbReference>
<dbReference type="Proteomes" id="UP000261704">
    <property type="component" value="Chromosome"/>
</dbReference>
<sequence length="279" mass="30412">MTKPVLLTGATGFVGRQILRALLNEGKRVRLVVRTGHDDALASQEGIERVVVTTPDLFAESADWWQETCKGVDTIIHAAWYAEPGKYLTSPKNLDCLAGTIAMAQGAMAAGLRRFVGVGTCFEYDVSVGDLTTDTPLAPQSPYAGAKAAAFLALSQALPVQDVEFAWCRLFYLYGEGEDARRFVPYLRGQLEKGEVAELTSGKQWRDFMDVRRAGDMIAQVAMGKVTGAVNVCSGQAITIRQLAERIADEYDRRDLLKFGARPDNLVDPPRVVGVPTVL</sequence>
<dbReference type="OrthoDB" id="7305551at2"/>
<organism evidence="2 3">
    <name type="scientific">Profundibacter amoris</name>
    <dbReference type="NCBI Taxonomy" id="2171755"/>
    <lineage>
        <taxon>Bacteria</taxon>
        <taxon>Pseudomonadati</taxon>
        <taxon>Pseudomonadota</taxon>
        <taxon>Alphaproteobacteria</taxon>
        <taxon>Rhodobacterales</taxon>
        <taxon>Paracoccaceae</taxon>
        <taxon>Profundibacter</taxon>
    </lineage>
</organism>
<evidence type="ECO:0000259" key="1">
    <source>
        <dbReference type="Pfam" id="PF01370"/>
    </source>
</evidence>
<feature type="domain" description="NAD-dependent epimerase/dehydratase" evidence="1">
    <location>
        <begin position="5"/>
        <end position="222"/>
    </location>
</feature>
<proteinExistence type="predicted"/>